<keyword evidence="4 5" id="KW-0472">Membrane</keyword>
<dbReference type="GO" id="GO:0016020">
    <property type="term" value="C:membrane"/>
    <property type="evidence" value="ECO:0007669"/>
    <property type="project" value="UniProtKB-SubCell"/>
</dbReference>
<comment type="subcellular location">
    <subcellularLocation>
        <location evidence="1">Membrane</location>
        <topology evidence="1">Multi-pass membrane protein</topology>
    </subcellularLocation>
</comment>
<feature type="domain" description="EamA" evidence="6">
    <location>
        <begin position="139"/>
        <end position="266"/>
    </location>
</feature>
<dbReference type="AlphaFoldDB" id="A0AAV5NKY7"/>
<feature type="transmembrane region" description="Helical" evidence="5">
    <location>
        <begin position="249"/>
        <end position="267"/>
    </location>
</feature>
<keyword evidence="3 5" id="KW-1133">Transmembrane helix</keyword>
<keyword evidence="8" id="KW-1185">Reference proteome</keyword>
<evidence type="ECO:0000256" key="5">
    <source>
        <dbReference type="SAM" id="Phobius"/>
    </source>
</evidence>
<name>A0AAV5NKY7_9VIBR</name>
<evidence type="ECO:0000256" key="3">
    <source>
        <dbReference type="ARBA" id="ARBA00022989"/>
    </source>
</evidence>
<feature type="transmembrane region" description="Helical" evidence="5">
    <location>
        <begin position="165"/>
        <end position="184"/>
    </location>
</feature>
<accession>A0AAV5NKY7</accession>
<evidence type="ECO:0000256" key="1">
    <source>
        <dbReference type="ARBA" id="ARBA00004141"/>
    </source>
</evidence>
<comment type="caution">
    <text evidence="7">The sequence shown here is derived from an EMBL/GenBank/DDBJ whole genome shotgun (WGS) entry which is preliminary data.</text>
</comment>
<feature type="transmembrane region" description="Helical" evidence="5">
    <location>
        <begin position="109"/>
        <end position="129"/>
    </location>
</feature>
<feature type="transmembrane region" description="Helical" evidence="5">
    <location>
        <begin position="83"/>
        <end position="102"/>
    </location>
</feature>
<dbReference type="EMBL" id="BSNX01000004">
    <property type="protein sequence ID" value="GLQ71274.1"/>
    <property type="molecule type" value="Genomic_DNA"/>
</dbReference>
<gene>
    <name evidence="7" type="ORF">GCM10007932_06340</name>
</gene>
<evidence type="ECO:0000256" key="4">
    <source>
        <dbReference type="ARBA" id="ARBA00023136"/>
    </source>
</evidence>
<feature type="transmembrane region" description="Helical" evidence="5">
    <location>
        <begin position="222"/>
        <end position="243"/>
    </location>
</feature>
<keyword evidence="2 5" id="KW-0812">Transmembrane</keyword>
<dbReference type="Pfam" id="PF00892">
    <property type="entry name" value="EamA"/>
    <property type="match status" value="1"/>
</dbReference>
<protein>
    <submittedName>
        <fullName evidence="7">Membrane protein</fullName>
    </submittedName>
</protein>
<evidence type="ECO:0000313" key="8">
    <source>
        <dbReference type="Proteomes" id="UP001156690"/>
    </source>
</evidence>
<dbReference type="Proteomes" id="UP001156690">
    <property type="component" value="Unassembled WGS sequence"/>
</dbReference>
<dbReference type="PANTHER" id="PTHR32322:SF9">
    <property type="entry name" value="AMINO-ACID METABOLITE EFFLUX PUMP-RELATED"/>
    <property type="match status" value="1"/>
</dbReference>
<evidence type="ECO:0000256" key="2">
    <source>
        <dbReference type="ARBA" id="ARBA00022692"/>
    </source>
</evidence>
<evidence type="ECO:0000313" key="7">
    <source>
        <dbReference type="EMBL" id="GLQ71274.1"/>
    </source>
</evidence>
<feature type="transmembrane region" description="Helical" evidence="5">
    <location>
        <begin position="26"/>
        <end position="45"/>
    </location>
</feature>
<feature type="transmembrane region" description="Helical" evidence="5">
    <location>
        <begin position="135"/>
        <end position="153"/>
    </location>
</feature>
<evidence type="ECO:0000259" key="6">
    <source>
        <dbReference type="Pfam" id="PF00892"/>
    </source>
</evidence>
<dbReference type="InterPro" id="IPR050638">
    <property type="entry name" value="AA-Vitamin_Transporters"/>
</dbReference>
<dbReference type="InterPro" id="IPR037185">
    <property type="entry name" value="EmrE-like"/>
</dbReference>
<dbReference type="InterPro" id="IPR000620">
    <property type="entry name" value="EamA_dom"/>
</dbReference>
<feature type="transmembrane region" description="Helical" evidence="5">
    <location>
        <begin position="57"/>
        <end position="77"/>
    </location>
</feature>
<dbReference type="PANTHER" id="PTHR32322">
    <property type="entry name" value="INNER MEMBRANE TRANSPORTER"/>
    <property type="match status" value="1"/>
</dbReference>
<sequence length="270" mass="28558">MTAFAGNSVLCRLALADGKIDPGTFTSIRLISGAITLFVLVMLSNKTRRSSLLSNEFSIKGSLLLFGYAITFSYAYIDLSTGSGALILFGLVQLTIIFTSLVQGIKMRFLALVGMIVSFAGLIILLLPSATQPDFTSASLMAISGICWGWYTLHGKSSQTPLISTQLNFIGASIPIFLVLPWIIDWSGTTQEGVVYAVLSGSVASGVGYAIWYLAVKELSGLQAGVVQLSVPVIAAFGGLVFVGEAITFWFAVSSVLVLGGIGLTLFSRD</sequence>
<proteinExistence type="predicted"/>
<organism evidence="7 8">
    <name type="scientific">Vibrio penaeicida</name>
    <dbReference type="NCBI Taxonomy" id="104609"/>
    <lineage>
        <taxon>Bacteria</taxon>
        <taxon>Pseudomonadati</taxon>
        <taxon>Pseudomonadota</taxon>
        <taxon>Gammaproteobacteria</taxon>
        <taxon>Vibrionales</taxon>
        <taxon>Vibrionaceae</taxon>
        <taxon>Vibrio</taxon>
    </lineage>
</organism>
<dbReference type="SUPFAM" id="SSF103481">
    <property type="entry name" value="Multidrug resistance efflux transporter EmrE"/>
    <property type="match status" value="1"/>
</dbReference>
<reference evidence="8" key="1">
    <citation type="journal article" date="2019" name="Int. J. Syst. Evol. Microbiol.">
        <title>The Global Catalogue of Microorganisms (GCM) 10K type strain sequencing project: providing services to taxonomists for standard genome sequencing and annotation.</title>
        <authorList>
            <consortium name="The Broad Institute Genomics Platform"/>
            <consortium name="The Broad Institute Genome Sequencing Center for Infectious Disease"/>
            <person name="Wu L."/>
            <person name="Ma J."/>
        </authorList>
    </citation>
    <scope>NUCLEOTIDE SEQUENCE [LARGE SCALE GENOMIC DNA]</scope>
    <source>
        <strain evidence="8">NBRC 15640</strain>
    </source>
</reference>
<feature type="transmembrane region" description="Helical" evidence="5">
    <location>
        <begin position="196"/>
        <end position="215"/>
    </location>
</feature>